<name>A0A9N9IT43_9GLOM</name>
<proteinExistence type="predicted"/>
<dbReference type="EMBL" id="CAJVPV010035115">
    <property type="protein sequence ID" value="CAG8750266.1"/>
    <property type="molecule type" value="Genomic_DNA"/>
</dbReference>
<keyword evidence="2" id="KW-1185">Reference proteome</keyword>
<dbReference type="AlphaFoldDB" id="A0A9N9IT43"/>
<accession>A0A9N9IT43</accession>
<feature type="non-terminal residue" evidence="1">
    <location>
        <position position="1"/>
    </location>
</feature>
<dbReference type="OrthoDB" id="2382317at2759"/>
<evidence type="ECO:0000313" key="2">
    <source>
        <dbReference type="Proteomes" id="UP000789342"/>
    </source>
</evidence>
<reference evidence="1" key="1">
    <citation type="submission" date="2021-06" db="EMBL/GenBank/DDBJ databases">
        <authorList>
            <person name="Kallberg Y."/>
            <person name="Tangrot J."/>
            <person name="Rosling A."/>
        </authorList>
    </citation>
    <scope>NUCLEOTIDE SEQUENCE</scope>
    <source>
        <strain evidence="1">CL551</strain>
    </source>
</reference>
<comment type="caution">
    <text evidence="1">The sequence shown here is derived from an EMBL/GenBank/DDBJ whole genome shotgun (WGS) entry which is preliminary data.</text>
</comment>
<organism evidence="1 2">
    <name type="scientific">Acaulospora morrowiae</name>
    <dbReference type="NCBI Taxonomy" id="94023"/>
    <lineage>
        <taxon>Eukaryota</taxon>
        <taxon>Fungi</taxon>
        <taxon>Fungi incertae sedis</taxon>
        <taxon>Mucoromycota</taxon>
        <taxon>Glomeromycotina</taxon>
        <taxon>Glomeromycetes</taxon>
        <taxon>Diversisporales</taxon>
        <taxon>Acaulosporaceae</taxon>
        <taxon>Acaulospora</taxon>
    </lineage>
</organism>
<gene>
    <name evidence="1" type="ORF">AMORRO_LOCUS15303</name>
</gene>
<protein>
    <submittedName>
        <fullName evidence="1">1624_t:CDS:1</fullName>
    </submittedName>
</protein>
<sequence>SIPSIPKCTGMVYAPIRAYNMNTIRLALPCHMEASIKIIKISGIFTTRLFYRRRSMRICEQAFLHEERHRKVCSDLKDLELPIDSSQEHENSTLLIDHNNESTNTPSYTPILAARSSQKPSPPDETPSRYMTTKGGANIKLKLMTQQQKVIRSVDFKGNYLQSRPIISSPLAPVRKAEINKRNAVHDDNSDASAYINEIDRICLYINDFYRQIAEIRINMSSFQE</sequence>
<evidence type="ECO:0000313" key="1">
    <source>
        <dbReference type="EMBL" id="CAG8750266.1"/>
    </source>
</evidence>
<feature type="non-terminal residue" evidence="1">
    <location>
        <position position="225"/>
    </location>
</feature>
<dbReference type="Proteomes" id="UP000789342">
    <property type="component" value="Unassembled WGS sequence"/>
</dbReference>